<dbReference type="Pfam" id="PF00106">
    <property type="entry name" value="adh_short"/>
    <property type="match status" value="1"/>
</dbReference>
<dbReference type="SUPFAM" id="SSF51735">
    <property type="entry name" value="NAD(P)-binding Rossmann-fold domains"/>
    <property type="match status" value="1"/>
</dbReference>
<dbReference type="PRINTS" id="PR00080">
    <property type="entry name" value="SDRFAMILY"/>
</dbReference>
<organism evidence="4 5">
    <name type="scientific">Flaviflagellibacter deserti</name>
    <dbReference type="NCBI Taxonomy" id="2267266"/>
    <lineage>
        <taxon>Bacteria</taxon>
        <taxon>Pseudomonadati</taxon>
        <taxon>Pseudomonadota</taxon>
        <taxon>Alphaproteobacteria</taxon>
        <taxon>Hyphomicrobiales</taxon>
        <taxon>Flaviflagellibacter</taxon>
    </lineage>
</organism>
<protein>
    <submittedName>
        <fullName evidence="4">SDR family NAD(P)-dependent oxidoreductase</fullName>
        <ecNumber evidence="4">1.-.-.-</ecNumber>
    </submittedName>
</protein>
<dbReference type="RefSeq" id="WP_379771289.1">
    <property type="nucleotide sequence ID" value="NZ_JBHSJF010000006.1"/>
</dbReference>
<reference evidence="5" key="1">
    <citation type="journal article" date="2019" name="Int. J. Syst. Evol. Microbiol.">
        <title>The Global Catalogue of Microorganisms (GCM) 10K type strain sequencing project: providing services to taxonomists for standard genome sequencing and annotation.</title>
        <authorList>
            <consortium name="The Broad Institute Genomics Platform"/>
            <consortium name="The Broad Institute Genome Sequencing Center for Infectious Disease"/>
            <person name="Wu L."/>
            <person name="Ma J."/>
        </authorList>
    </citation>
    <scope>NUCLEOTIDE SEQUENCE [LARGE SCALE GENOMIC DNA]</scope>
    <source>
        <strain evidence="5">CGMCC 1.16444</strain>
    </source>
</reference>
<dbReference type="PIRSF" id="PIRSF000126">
    <property type="entry name" value="11-beta-HSD1"/>
    <property type="match status" value="1"/>
</dbReference>
<dbReference type="InterPro" id="IPR020904">
    <property type="entry name" value="Sc_DH/Rdtase_CS"/>
</dbReference>
<name>A0ABV9Z532_9HYPH</name>
<proteinExistence type="inferred from homology"/>
<comment type="caution">
    <text evidence="4">The sequence shown here is derived from an EMBL/GenBank/DDBJ whole genome shotgun (WGS) entry which is preliminary data.</text>
</comment>
<accession>A0ABV9Z532</accession>
<dbReference type="Gene3D" id="3.40.50.720">
    <property type="entry name" value="NAD(P)-binding Rossmann-like Domain"/>
    <property type="match status" value="1"/>
</dbReference>
<evidence type="ECO:0000256" key="1">
    <source>
        <dbReference type="ARBA" id="ARBA00006484"/>
    </source>
</evidence>
<dbReference type="GO" id="GO:0016491">
    <property type="term" value="F:oxidoreductase activity"/>
    <property type="evidence" value="ECO:0007669"/>
    <property type="project" value="UniProtKB-KW"/>
</dbReference>
<dbReference type="PANTHER" id="PTHR44196:SF2">
    <property type="entry name" value="SHORT-CHAIN DEHYDROGENASE-RELATED"/>
    <property type="match status" value="1"/>
</dbReference>
<evidence type="ECO:0000256" key="3">
    <source>
        <dbReference type="RuleBase" id="RU000363"/>
    </source>
</evidence>
<dbReference type="PROSITE" id="PS00061">
    <property type="entry name" value="ADH_SHORT"/>
    <property type="match status" value="1"/>
</dbReference>
<dbReference type="InterPro" id="IPR036291">
    <property type="entry name" value="NAD(P)-bd_dom_sf"/>
</dbReference>
<dbReference type="PRINTS" id="PR00081">
    <property type="entry name" value="GDHRDH"/>
</dbReference>
<evidence type="ECO:0000256" key="2">
    <source>
        <dbReference type="ARBA" id="ARBA00023002"/>
    </source>
</evidence>
<gene>
    <name evidence="4" type="ORF">ACFPFW_14690</name>
</gene>
<keyword evidence="5" id="KW-1185">Reference proteome</keyword>
<dbReference type="Proteomes" id="UP001595796">
    <property type="component" value="Unassembled WGS sequence"/>
</dbReference>
<dbReference type="EMBL" id="JBHSJF010000006">
    <property type="protein sequence ID" value="MFC5069261.1"/>
    <property type="molecule type" value="Genomic_DNA"/>
</dbReference>
<evidence type="ECO:0000313" key="4">
    <source>
        <dbReference type="EMBL" id="MFC5069261.1"/>
    </source>
</evidence>
<dbReference type="EC" id="1.-.-.-" evidence="4"/>
<dbReference type="InterPro" id="IPR002347">
    <property type="entry name" value="SDR_fam"/>
</dbReference>
<comment type="similarity">
    <text evidence="1 3">Belongs to the short-chain dehydrogenases/reductases (SDR) family.</text>
</comment>
<sequence length="260" mass="27986">MVDRRWTIITGASSGIGVELARLFAAEGDGLVLVARRRGRLDSLAAELKAAHSVPILVMDLDLFDESSPQALFDFVTGQEIEIHTLVNNAGFGLAGRFDVLPADRLTEMVRLNVEAVTTLSRLFLPGMIERRQGGILNVASMASFQGGPYTAVYSATKAFVLSLSEALHEEALPHGVAVSALCPGPVATEFGKVAHLEDTMLFKRAANAAWVARVGFAGYRANKAIVIPGFFNTLGILLGRLFPRALPRKVAGRLHKLDH</sequence>
<evidence type="ECO:0000313" key="5">
    <source>
        <dbReference type="Proteomes" id="UP001595796"/>
    </source>
</evidence>
<keyword evidence="2 4" id="KW-0560">Oxidoreductase</keyword>
<dbReference type="PANTHER" id="PTHR44196">
    <property type="entry name" value="DEHYDROGENASE/REDUCTASE SDR FAMILY MEMBER 7B"/>
    <property type="match status" value="1"/>
</dbReference>